<evidence type="ECO:0000256" key="3">
    <source>
        <dbReference type="ARBA" id="ARBA00022692"/>
    </source>
</evidence>
<dbReference type="AlphaFoldDB" id="A0A2U2HHB7"/>
<keyword evidence="5 6" id="KW-0472">Membrane</keyword>
<dbReference type="PANTHER" id="PTHR30287:SF1">
    <property type="entry name" value="INNER MEMBRANE PROTEIN"/>
    <property type="match status" value="1"/>
</dbReference>
<dbReference type="GO" id="GO:0005886">
    <property type="term" value="C:plasma membrane"/>
    <property type="evidence" value="ECO:0007669"/>
    <property type="project" value="UniProtKB-SubCell"/>
</dbReference>
<evidence type="ECO:0000259" key="7">
    <source>
        <dbReference type="Pfam" id="PF02687"/>
    </source>
</evidence>
<keyword evidence="4 6" id="KW-1133">Transmembrane helix</keyword>
<comment type="subcellular location">
    <subcellularLocation>
        <location evidence="1">Cell membrane</location>
        <topology evidence="1">Multi-pass membrane protein</topology>
    </subcellularLocation>
</comment>
<protein>
    <submittedName>
        <fullName evidence="8">ABC transporter permease</fullName>
    </submittedName>
</protein>
<keyword evidence="9" id="KW-1185">Reference proteome</keyword>
<feature type="transmembrane region" description="Helical" evidence="6">
    <location>
        <begin position="423"/>
        <end position="447"/>
    </location>
</feature>
<gene>
    <name evidence="8" type="ORF">C7C56_018255</name>
</gene>
<dbReference type="InterPro" id="IPR003838">
    <property type="entry name" value="ABC3_permease_C"/>
</dbReference>
<evidence type="ECO:0000256" key="2">
    <source>
        <dbReference type="ARBA" id="ARBA00022475"/>
    </source>
</evidence>
<feature type="domain" description="ABC3 transporter permease C-terminal" evidence="7">
    <location>
        <begin position="707"/>
        <end position="821"/>
    </location>
</feature>
<feature type="transmembrane region" description="Helical" evidence="6">
    <location>
        <begin position="468"/>
        <end position="490"/>
    </location>
</feature>
<feature type="transmembrane region" description="Helical" evidence="6">
    <location>
        <begin position="392"/>
        <end position="411"/>
    </location>
</feature>
<evidence type="ECO:0000313" key="8">
    <source>
        <dbReference type="EMBL" id="PWF45065.1"/>
    </source>
</evidence>
<feature type="transmembrane region" description="Helical" evidence="6">
    <location>
        <begin position="707"/>
        <end position="726"/>
    </location>
</feature>
<reference evidence="8 9" key="1">
    <citation type="submission" date="2018-04" db="EMBL/GenBank/DDBJ databases">
        <title>Massilia violaceinigra sp. nov., a novel purple-pigmented bacterium isolated from Tianshan glacier, Xinjiang, China.</title>
        <authorList>
            <person name="Wang H."/>
        </authorList>
    </citation>
    <scope>NUCLEOTIDE SEQUENCE [LARGE SCALE GENOMIC DNA]</scope>
    <source>
        <strain evidence="8 9">B448-2</strain>
    </source>
</reference>
<feature type="transmembrane region" description="Helical" evidence="6">
    <location>
        <begin position="303"/>
        <end position="332"/>
    </location>
</feature>
<feature type="transmembrane region" description="Helical" evidence="6">
    <location>
        <begin position="753"/>
        <end position="779"/>
    </location>
</feature>
<proteinExistence type="predicted"/>
<evidence type="ECO:0000256" key="4">
    <source>
        <dbReference type="ARBA" id="ARBA00022989"/>
    </source>
</evidence>
<keyword evidence="3 6" id="KW-0812">Transmembrane</keyword>
<feature type="domain" description="ABC3 transporter permease C-terminal" evidence="7">
    <location>
        <begin position="261"/>
        <end position="376"/>
    </location>
</feature>
<evidence type="ECO:0000313" key="9">
    <source>
        <dbReference type="Proteomes" id="UP000241421"/>
    </source>
</evidence>
<dbReference type="OrthoDB" id="5292592at2"/>
<comment type="caution">
    <text evidence="8">The sequence shown here is derived from an EMBL/GenBank/DDBJ whole genome shotgun (WGS) entry which is preliminary data.</text>
</comment>
<dbReference type="PANTHER" id="PTHR30287">
    <property type="entry name" value="MEMBRANE COMPONENT OF PREDICTED ABC SUPERFAMILY METABOLITE UPTAKE TRANSPORTER"/>
    <property type="match status" value="1"/>
</dbReference>
<keyword evidence="2" id="KW-1003">Cell membrane</keyword>
<feature type="transmembrane region" description="Helical" evidence="6">
    <location>
        <begin position="352"/>
        <end position="372"/>
    </location>
</feature>
<dbReference type="RefSeq" id="WP_106758799.1">
    <property type="nucleotide sequence ID" value="NZ_PXWF02000258.1"/>
</dbReference>
<dbReference type="InterPro" id="IPR038766">
    <property type="entry name" value="Membrane_comp_ABC_pdt"/>
</dbReference>
<dbReference type="Proteomes" id="UP000241421">
    <property type="component" value="Unassembled WGS sequence"/>
</dbReference>
<dbReference type="Pfam" id="PF02687">
    <property type="entry name" value="FtsX"/>
    <property type="match status" value="2"/>
</dbReference>
<evidence type="ECO:0000256" key="5">
    <source>
        <dbReference type="ARBA" id="ARBA00023136"/>
    </source>
</evidence>
<accession>A0A2U2HHB7</accession>
<name>A0A2U2HHB7_9BURK</name>
<evidence type="ECO:0000256" key="6">
    <source>
        <dbReference type="SAM" id="Phobius"/>
    </source>
</evidence>
<evidence type="ECO:0000256" key="1">
    <source>
        <dbReference type="ARBA" id="ARBA00004651"/>
    </source>
</evidence>
<feature type="transmembrane region" description="Helical" evidence="6">
    <location>
        <begin position="258"/>
        <end position="282"/>
    </location>
</feature>
<dbReference type="EMBL" id="PXWF02000258">
    <property type="protein sequence ID" value="PWF45065.1"/>
    <property type="molecule type" value="Genomic_DNA"/>
</dbReference>
<sequence>MFKLSLTMTLRDWRAGELRFLLAALALAVASLSSVHFFTERMGEGLRRDAHQSLGADLVVNTVAPSDAAWRDEAARRGLRSAGLVELTSMAIAGEGDDAVSKLVALKAVGVGYPLRGTLRLRQGALTAATSDIPAPGTAWVDARLLTELNLRPGDQIGLGDIRVTITRIIASEPDRGPAFMANAPRVMIGSADLAASALVQGGSYADHRLLVAGDTGAVAAYGAWLKTQLGGRAGVEVETLATKSASAGETLARAASFLSLVGLLSTMLAAVAVAMAARRFMLRHADACAMLRCLGLTQARVTLLYLIEFALIGLAASALGVLAGFAGHFVLIEWLGTLITSELAAPGAAPALRGLAIGMLLLVGFGMPPILQLRNVPHNLLLRRENSAPKALTLATYAMGLGVFVGVLLWQAGDVKLGLMTAAAFVLGLGLFAAVAFGAVASLKYARGALEHGAWRLALADLRRRPGATVTQVVALALGLMALLLLTMARGDLLAAWKNTAPADAPNHLVFKIQPGQRDAVAARMRAYGQPVLHPLILARLVANNGTPFDPAKLEHKRDKEMLRREIDVSATLLPASSTISAGHWFKAAATQPEVSVSRGFAKVFNLKLGDRLTLDVAGREVTAAITSLRKIEQKTRGADFSMILNAAAADGLPATYVTALHVPAAERGFADALSRDFPNLVVFDTGAMVALFQGVLDQVSAAIEFLFLFTLASGMLVLYVTLAASQDERIAQAALLRALGASRRQLARAQWIEYALIGALAGLLAAAGASAAGWALARFVFKLDWQLSPLLWLAGVLAGAVCALLGSWAGLRAVLNRPPLVSLRFN</sequence>
<organism evidence="8 9">
    <name type="scientific">Massilia glaciei</name>
    <dbReference type="NCBI Taxonomy" id="1524097"/>
    <lineage>
        <taxon>Bacteria</taxon>
        <taxon>Pseudomonadati</taxon>
        <taxon>Pseudomonadota</taxon>
        <taxon>Betaproteobacteria</taxon>
        <taxon>Burkholderiales</taxon>
        <taxon>Oxalobacteraceae</taxon>
        <taxon>Telluria group</taxon>
        <taxon>Massilia</taxon>
    </lineage>
</organism>
<feature type="transmembrane region" description="Helical" evidence="6">
    <location>
        <begin position="791"/>
        <end position="817"/>
    </location>
</feature>